<sequence>MSNKTKKPVLTETVKATGAIIQSRFVAYTGKQAAAGEAALGVAVYDAAAGDAVAVETLGTLLVESGGALAVGDAVAADGQGCAVKQAGTAVVIGRAMDAATAANEIIRIKMGG</sequence>
<evidence type="ECO:0000313" key="2">
    <source>
        <dbReference type="Proteomes" id="UP000653156"/>
    </source>
</evidence>
<proteinExistence type="predicted"/>
<evidence type="ECO:0000313" key="1">
    <source>
        <dbReference type="EMBL" id="QRQ82074.1"/>
    </source>
</evidence>
<dbReference type="AlphaFoldDB" id="A0A892ZKI9"/>
<dbReference type="EMBL" id="CP069798">
    <property type="protein sequence ID" value="QRQ82074.1"/>
    <property type="molecule type" value="Genomic_DNA"/>
</dbReference>
<reference evidence="1" key="1">
    <citation type="submission" date="2021-02" db="EMBL/GenBank/DDBJ databases">
        <title>Neisseriaceae sp. 26B isolated from the cloaca of a Common Toad-headed Turtle (Mesoclemmys nasuta).</title>
        <authorList>
            <person name="Spergser J."/>
            <person name="Busse H.-J."/>
        </authorList>
    </citation>
    <scope>NUCLEOTIDE SEQUENCE</scope>
    <source>
        <strain evidence="1">26B</strain>
    </source>
</reference>
<dbReference type="RefSeq" id="WP_230339367.1">
    <property type="nucleotide sequence ID" value="NZ_CP069798.1"/>
</dbReference>
<organism evidence="1 2">
    <name type="scientific">Paralysiella testudinis</name>
    <dbReference type="NCBI Taxonomy" id="2809020"/>
    <lineage>
        <taxon>Bacteria</taxon>
        <taxon>Pseudomonadati</taxon>
        <taxon>Pseudomonadota</taxon>
        <taxon>Betaproteobacteria</taxon>
        <taxon>Neisseriales</taxon>
        <taxon>Neisseriaceae</taxon>
        <taxon>Paralysiella</taxon>
    </lineage>
</organism>
<name>A0A892ZKI9_9NEIS</name>
<keyword evidence="2" id="KW-1185">Reference proteome</keyword>
<dbReference type="InterPro" id="IPR011231">
    <property type="entry name" value="Phage_VT1-Sakai_H0018"/>
</dbReference>
<dbReference type="Pfam" id="PF09956">
    <property type="entry name" value="Phage_cement_2"/>
    <property type="match status" value="1"/>
</dbReference>
<dbReference type="Proteomes" id="UP000653156">
    <property type="component" value="Chromosome"/>
</dbReference>
<gene>
    <name evidence="1" type="ORF">JQU52_01100</name>
</gene>
<dbReference type="KEGG" id="ptes:JQU52_01100"/>
<protein>
    <submittedName>
        <fullName evidence="1">DUF2190 family protein</fullName>
    </submittedName>
</protein>
<accession>A0A892ZKI9</accession>